<accession>A0ACB6Z7C4</accession>
<organism evidence="1 2">
    <name type="scientific">Thelephora ganbajun</name>
    <name type="common">Ganba fungus</name>
    <dbReference type="NCBI Taxonomy" id="370292"/>
    <lineage>
        <taxon>Eukaryota</taxon>
        <taxon>Fungi</taxon>
        <taxon>Dikarya</taxon>
        <taxon>Basidiomycota</taxon>
        <taxon>Agaricomycotina</taxon>
        <taxon>Agaricomycetes</taxon>
        <taxon>Thelephorales</taxon>
        <taxon>Thelephoraceae</taxon>
        <taxon>Thelephora</taxon>
    </lineage>
</organism>
<reference evidence="1" key="1">
    <citation type="submission" date="2019-10" db="EMBL/GenBank/DDBJ databases">
        <authorList>
            <consortium name="DOE Joint Genome Institute"/>
            <person name="Kuo A."/>
            <person name="Miyauchi S."/>
            <person name="Kiss E."/>
            <person name="Drula E."/>
            <person name="Kohler A."/>
            <person name="Sanchez-Garcia M."/>
            <person name="Andreopoulos B."/>
            <person name="Barry K.W."/>
            <person name="Bonito G."/>
            <person name="Buee M."/>
            <person name="Carver A."/>
            <person name="Chen C."/>
            <person name="Cichocki N."/>
            <person name="Clum A."/>
            <person name="Culley D."/>
            <person name="Crous P.W."/>
            <person name="Fauchery L."/>
            <person name="Girlanda M."/>
            <person name="Hayes R."/>
            <person name="Keri Z."/>
            <person name="Labutti K."/>
            <person name="Lipzen A."/>
            <person name="Lombard V."/>
            <person name="Magnuson J."/>
            <person name="Maillard F."/>
            <person name="Morin E."/>
            <person name="Murat C."/>
            <person name="Nolan M."/>
            <person name="Ohm R."/>
            <person name="Pangilinan J."/>
            <person name="Pereira M."/>
            <person name="Perotto S."/>
            <person name="Peter M."/>
            <person name="Riley R."/>
            <person name="Sitrit Y."/>
            <person name="Stielow B."/>
            <person name="Szollosi G."/>
            <person name="Zifcakova L."/>
            <person name="Stursova M."/>
            <person name="Spatafora J.W."/>
            <person name="Tedersoo L."/>
            <person name="Vaario L.-M."/>
            <person name="Yamada A."/>
            <person name="Yan M."/>
            <person name="Wang P."/>
            <person name="Xu J."/>
            <person name="Bruns T."/>
            <person name="Baldrian P."/>
            <person name="Vilgalys R."/>
            <person name="Henrissat B."/>
            <person name="Grigoriev I.V."/>
            <person name="Hibbett D."/>
            <person name="Nagy L.G."/>
            <person name="Martin F.M."/>
        </authorList>
    </citation>
    <scope>NUCLEOTIDE SEQUENCE</scope>
    <source>
        <strain evidence="1">P2</strain>
    </source>
</reference>
<gene>
    <name evidence="1" type="ORF">BDM02DRAFT_715193</name>
</gene>
<protein>
    <submittedName>
        <fullName evidence="1">Uncharacterized protein</fullName>
    </submittedName>
</protein>
<name>A0ACB6Z7C4_THEGA</name>
<dbReference type="Proteomes" id="UP000886501">
    <property type="component" value="Unassembled WGS sequence"/>
</dbReference>
<dbReference type="EMBL" id="MU118106">
    <property type="protein sequence ID" value="KAF9645046.1"/>
    <property type="molecule type" value="Genomic_DNA"/>
</dbReference>
<reference evidence="1" key="2">
    <citation type="journal article" date="2020" name="Nat. Commun.">
        <title>Large-scale genome sequencing of mycorrhizal fungi provides insights into the early evolution of symbiotic traits.</title>
        <authorList>
            <person name="Miyauchi S."/>
            <person name="Kiss E."/>
            <person name="Kuo A."/>
            <person name="Drula E."/>
            <person name="Kohler A."/>
            <person name="Sanchez-Garcia M."/>
            <person name="Morin E."/>
            <person name="Andreopoulos B."/>
            <person name="Barry K.W."/>
            <person name="Bonito G."/>
            <person name="Buee M."/>
            <person name="Carver A."/>
            <person name="Chen C."/>
            <person name="Cichocki N."/>
            <person name="Clum A."/>
            <person name="Culley D."/>
            <person name="Crous P.W."/>
            <person name="Fauchery L."/>
            <person name="Girlanda M."/>
            <person name="Hayes R.D."/>
            <person name="Keri Z."/>
            <person name="LaButti K."/>
            <person name="Lipzen A."/>
            <person name="Lombard V."/>
            <person name="Magnuson J."/>
            <person name="Maillard F."/>
            <person name="Murat C."/>
            <person name="Nolan M."/>
            <person name="Ohm R.A."/>
            <person name="Pangilinan J."/>
            <person name="Pereira M.F."/>
            <person name="Perotto S."/>
            <person name="Peter M."/>
            <person name="Pfister S."/>
            <person name="Riley R."/>
            <person name="Sitrit Y."/>
            <person name="Stielow J.B."/>
            <person name="Szollosi G."/>
            <person name="Zifcakova L."/>
            <person name="Stursova M."/>
            <person name="Spatafora J.W."/>
            <person name="Tedersoo L."/>
            <person name="Vaario L.M."/>
            <person name="Yamada A."/>
            <person name="Yan M."/>
            <person name="Wang P."/>
            <person name="Xu J."/>
            <person name="Bruns T."/>
            <person name="Baldrian P."/>
            <person name="Vilgalys R."/>
            <person name="Dunand C."/>
            <person name="Henrissat B."/>
            <person name="Grigoriev I.V."/>
            <person name="Hibbett D."/>
            <person name="Nagy L.G."/>
            <person name="Martin F.M."/>
        </authorList>
    </citation>
    <scope>NUCLEOTIDE SEQUENCE</scope>
    <source>
        <strain evidence="1">P2</strain>
    </source>
</reference>
<sequence length="75" mass="8472">MGGLSFNIHSLNTPESYSSGHKRRMRSVTLEPNFSKRGTGSFVCGGLARAQRDHITQRVLITNHVHRQTHRRSPC</sequence>
<evidence type="ECO:0000313" key="2">
    <source>
        <dbReference type="Proteomes" id="UP000886501"/>
    </source>
</evidence>
<proteinExistence type="predicted"/>
<evidence type="ECO:0000313" key="1">
    <source>
        <dbReference type="EMBL" id="KAF9645046.1"/>
    </source>
</evidence>
<keyword evidence="2" id="KW-1185">Reference proteome</keyword>
<comment type="caution">
    <text evidence="1">The sequence shown here is derived from an EMBL/GenBank/DDBJ whole genome shotgun (WGS) entry which is preliminary data.</text>
</comment>